<comment type="caution">
    <text evidence="4">The sequence shown here is derived from an EMBL/GenBank/DDBJ whole genome shotgun (WGS) entry which is preliminary data.</text>
</comment>
<dbReference type="Proteomes" id="UP000264445">
    <property type="component" value="Unassembled WGS sequence"/>
</dbReference>
<evidence type="ECO:0000256" key="1">
    <source>
        <dbReference type="ARBA" id="ARBA00022723"/>
    </source>
</evidence>
<organism evidence="4 5">
    <name type="scientific">Caldanaerobacter subterraneus</name>
    <dbReference type="NCBI Taxonomy" id="911092"/>
    <lineage>
        <taxon>Bacteria</taxon>
        <taxon>Bacillati</taxon>
        <taxon>Bacillota</taxon>
        <taxon>Clostridia</taxon>
        <taxon>Thermoanaerobacterales</taxon>
        <taxon>Thermoanaerobacteraceae</taxon>
        <taxon>Caldanaerobacter</taxon>
    </lineage>
</organism>
<dbReference type="PANTHER" id="PTHR43808">
    <property type="entry name" value="ACETYLORNITHINE DEACETYLASE"/>
    <property type="match status" value="1"/>
</dbReference>
<feature type="domain" description="Peptidase M20 dimerisation" evidence="3">
    <location>
        <begin position="164"/>
        <end position="265"/>
    </location>
</feature>
<protein>
    <submittedName>
        <fullName evidence="4">Acetylornithine deacetylase</fullName>
    </submittedName>
</protein>
<dbReference type="PANTHER" id="PTHR43808:SF31">
    <property type="entry name" value="N-ACETYL-L-CITRULLINE DEACETYLASE"/>
    <property type="match status" value="1"/>
</dbReference>
<keyword evidence="2" id="KW-0378">Hydrolase</keyword>
<reference evidence="4 5" key="1">
    <citation type="journal article" date="2018" name="Nat. Biotechnol.">
        <title>A standardized bacterial taxonomy based on genome phylogeny substantially revises the tree of life.</title>
        <authorList>
            <person name="Parks D.H."/>
            <person name="Chuvochina M."/>
            <person name="Waite D.W."/>
            <person name="Rinke C."/>
            <person name="Skarshewski A."/>
            <person name="Chaumeil P.A."/>
            <person name="Hugenholtz P."/>
        </authorList>
    </citation>
    <scope>NUCLEOTIDE SEQUENCE [LARGE SCALE GENOMIC DNA]</scope>
    <source>
        <strain evidence="4">UBA12544</strain>
    </source>
</reference>
<dbReference type="GO" id="GO:0008777">
    <property type="term" value="F:acetylornithine deacetylase activity"/>
    <property type="evidence" value="ECO:0007669"/>
    <property type="project" value="TreeGrafter"/>
</dbReference>
<dbReference type="SUPFAM" id="SSF55031">
    <property type="entry name" value="Bacterial exopeptidase dimerisation domain"/>
    <property type="match status" value="1"/>
</dbReference>
<gene>
    <name evidence="4" type="ORF">DEA61_04405</name>
</gene>
<dbReference type="EMBL" id="DOLB01000077">
    <property type="protein sequence ID" value="HBT49079.1"/>
    <property type="molecule type" value="Genomic_DNA"/>
</dbReference>
<evidence type="ECO:0000313" key="5">
    <source>
        <dbReference type="Proteomes" id="UP000264445"/>
    </source>
</evidence>
<evidence type="ECO:0000256" key="2">
    <source>
        <dbReference type="ARBA" id="ARBA00022801"/>
    </source>
</evidence>
<dbReference type="Gene3D" id="3.40.630.10">
    <property type="entry name" value="Zn peptidases"/>
    <property type="match status" value="1"/>
</dbReference>
<evidence type="ECO:0000313" key="4">
    <source>
        <dbReference type="EMBL" id="HBT49079.1"/>
    </source>
</evidence>
<dbReference type="NCBIfam" id="NF006405">
    <property type="entry name" value="PRK08652.1-3"/>
    <property type="match status" value="1"/>
</dbReference>
<dbReference type="InterPro" id="IPR011650">
    <property type="entry name" value="Peptidase_M20_dimer"/>
</dbReference>
<dbReference type="Gene3D" id="3.30.70.360">
    <property type="match status" value="1"/>
</dbReference>
<dbReference type="InterPro" id="IPR036264">
    <property type="entry name" value="Bact_exopeptidase_dim_dom"/>
</dbReference>
<dbReference type="GO" id="GO:0006526">
    <property type="term" value="P:L-arginine biosynthetic process"/>
    <property type="evidence" value="ECO:0007669"/>
    <property type="project" value="TreeGrafter"/>
</dbReference>
<dbReference type="Pfam" id="PF01546">
    <property type="entry name" value="Peptidase_M20"/>
    <property type="match status" value="1"/>
</dbReference>
<dbReference type="SUPFAM" id="SSF53187">
    <property type="entry name" value="Zn-dependent exopeptidases"/>
    <property type="match status" value="1"/>
</dbReference>
<keyword evidence="1" id="KW-0479">Metal-binding</keyword>
<dbReference type="Pfam" id="PF07687">
    <property type="entry name" value="M20_dimer"/>
    <property type="match status" value="1"/>
</dbReference>
<accession>A0A357VLK3</accession>
<dbReference type="AlphaFoldDB" id="A0A357VLK3"/>
<name>A0A357VLK3_9THEO</name>
<proteinExistence type="predicted"/>
<evidence type="ECO:0000259" key="3">
    <source>
        <dbReference type="Pfam" id="PF07687"/>
    </source>
</evidence>
<dbReference type="InterPro" id="IPR002933">
    <property type="entry name" value="Peptidase_M20"/>
</dbReference>
<dbReference type="InterPro" id="IPR050072">
    <property type="entry name" value="Peptidase_M20A"/>
</dbReference>
<dbReference type="RefSeq" id="WP_278428935.1">
    <property type="nucleotide sequence ID" value="NZ_DOLB01000077.1"/>
</dbReference>
<sequence>MIEAKELLKALIRKASTDPQRGALIPIISALQSIGLDWKLEVVEEDMYNILLPLSPSPKFIVEVHYDVVPPVIEGYQTKEGEENGRIYGRGASDVLGGVAILLEVLKKLGREFPWERAGVWIAFVADEEKGGKGSCHLASSLPSSIQYALVLEPTQSKLAFSSCGALEYELIIKGIPSHGSIPERGKNPITWASRFIIKMEEALSKLNTLYKPDIPVQITPLFISGGSEEYSVPHEARLNFDIRIPPKVPISDVEREVNSLLGNDKDVEVHCKLVEEWAPSWETDEYTEFGQFLQKLYREVYNEEPKFKIMESWTDAHNFWAKGIKPVIWGPGDLALAHTPFEYIDIQELEKGKEFLEKFFYRLLEF</sequence>
<dbReference type="GO" id="GO:0046872">
    <property type="term" value="F:metal ion binding"/>
    <property type="evidence" value="ECO:0007669"/>
    <property type="project" value="UniProtKB-KW"/>
</dbReference>